<dbReference type="CDD" id="cd10434">
    <property type="entry name" value="GIY-YIG_UvrC_Cho"/>
    <property type="match status" value="1"/>
</dbReference>
<keyword evidence="2 7" id="KW-0227">DNA damage</keyword>
<comment type="subcellular location">
    <subcellularLocation>
        <location evidence="7">Cytoplasm</location>
    </subcellularLocation>
</comment>
<dbReference type="FunFam" id="3.40.1440.10:FF:000001">
    <property type="entry name" value="UvrABC system protein C"/>
    <property type="match status" value="1"/>
</dbReference>
<dbReference type="Gene3D" id="1.10.150.20">
    <property type="entry name" value="5' to 3' exonuclease, C-terminal subdomain"/>
    <property type="match status" value="1"/>
</dbReference>
<dbReference type="GO" id="GO:0006289">
    <property type="term" value="P:nucleotide-excision repair"/>
    <property type="evidence" value="ECO:0007669"/>
    <property type="project" value="UniProtKB-UniRule"/>
</dbReference>
<dbReference type="SUPFAM" id="SSF47781">
    <property type="entry name" value="RuvA domain 2-like"/>
    <property type="match status" value="1"/>
</dbReference>
<keyword evidence="5 7" id="KW-0234">DNA repair</keyword>
<dbReference type="InterPro" id="IPR047296">
    <property type="entry name" value="GIY-YIG_UvrC_Cho"/>
</dbReference>
<comment type="function">
    <text evidence="7">The UvrABC repair system catalyzes the recognition and processing of DNA lesions. UvrC both incises the 5' and 3' sides of the lesion. The N-terminal half is responsible for the 3' incision and the C-terminal half is responsible for the 5' incision.</text>
</comment>
<dbReference type="Pfam" id="PF22920">
    <property type="entry name" value="UvrC_RNaseH"/>
    <property type="match status" value="1"/>
</dbReference>
<dbReference type="eggNOG" id="COG0322">
    <property type="taxonomic scope" value="Bacteria"/>
</dbReference>
<dbReference type="OrthoDB" id="9804933at2"/>
<dbReference type="GO" id="GO:0009432">
    <property type="term" value="P:SOS response"/>
    <property type="evidence" value="ECO:0007669"/>
    <property type="project" value="UniProtKB-UniRule"/>
</dbReference>
<evidence type="ECO:0000256" key="2">
    <source>
        <dbReference type="ARBA" id="ARBA00022763"/>
    </source>
</evidence>
<comment type="subunit">
    <text evidence="7">Interacts with UvrB in an incision complex.</text>
</comment>
<dbReference type="InterPro" id="IPR050066">
    <property type="entry name" value="UvrABC_protein_C"/>
</dbReference>
<reference evidence="10 11" key="1">
    <citation type="submission" date="2007-01" db="EMBL/GenBank/DDBJ databases">
        <authorList>
            <person name="Haygood M."/>
            <person name="Podell S."/>
            <person name="Anderson C."/>
            <person name="Hopkinson B."/>
            <person name="Roe K."/>
            <person name="Barbeau K."/>
            <person name="Gaasterland T."/>
            <person name="Ferriera S."/>
            <person name="Johnson J."/>
            <person name="Kravitz S."/>
            <person name="Beeson K."/>
            <person name="Sutton G."/>
            <person name="Rogers Y.-H."/>
            <person name="Friedman R."/>
            <person name="Frazier M."/>
            <person name="Venter J.C."/>
        </authorList>
    </citation>
    <scope>NUCLEOTIDE SEQUENCE [LARGE SCALE GENOMIC DNA]</scope>
    <source>
        <strain evidence="10 11">ATCC 23134</strain>
    </source>
</reference>
<dbReference type="EMBL" id="AAWS01000037">
    <property type="protein sequence ID" value="EAY26224.1"/>
    <property type="molecule type" value="Genomic_DNA"/>
</dbReference>
<evidence type="ECO:0000256" key="4">
    <source>
        <dbReference type="ARBA" id="ARBA00022881"/>
    </source>
</evidence>
<dbReference type="HAMAP" id="MF_00203">
    <property type="entry name" value="UvrC"/>
    <property type="match status" value="1"/>
</dbReference>
<evidence type="ECO:0000313" key="10">
    <source>
        <dbReference type="EMBL" id="EAY26224.1"/>
    </source>
</evidence>
<dbReference type="Gene3D" id="3.40.1440.10">
    <property type="entry name" value="GIY-YIG endonuclease"/>
    <property type="match status" value="1"/>
</dbReference>
<dbReference type="GO" id="GO:0005737">
    <property type="term" value="C:cytoplasm"/>
    <property type="evidence" value="ECO:0007669"/>
    <property type="project" value="UniProtKB-SubCell"/>
</dbReference>
<dbReference type="PROSITE" id="PS50164">
    <property type="entry name" value="GIY_YIG"/>
    <property type="match status" value="1"/>
</dbReference>
<dbReference type="InterPro" id="IPR004791">
    <property type="entry name" value="UvrC"/>
</dbReference>
<dbReference type="Proteomes" id="UP000004095">
    <property type="component" value="Unassembled WGS sequence"/>
</dbReference>
<dbReference type="InterPro" id="IPR036876">
    <property type="entry name" value="UVR_dom_sf"/>
</dbReference>
<evidence type="ECO:0000256" key="5">
    <source>
        <dbReference type="ARBA" id="ARBA00023204"/>
    </source>
</evidence>
<dbReference type="Pfam" id="PF01541">
    <property type="entry name" value="GIY-YIG"/>
    <property type="match status" value="1"/>
</dbReference>
<dbReference type="SUPFAM" id="SSF82771">
    <property type="entry name" value="GIY-YIG endonuclease"/>
    <property type="match status" value="1"/>
</dbReference>
<accession>A1ZTX2</accession>
<dbReference type="Gene3D" id="3.30.420.340">
    <property type="entry name" value="UvrC, RNAse H endonuclease domain"/>
    <property type="match status" value="1"/>
</dbReference>
<dbReference type="GO" id="GO:0009380">
    <property type="term" value="C:excinuclease repair complex"/>
    <property type="evidence" value="ECO:0007669"/>
    <property type="project" value="InterPro"/>
</dbReference>
<keyword evidence="4 7" id="KW-0267">Excision nuclease</keyword>
<dbReference type="InterPro" id="IPR000305">
    <property type="entry name" value="GIY-YIG_endonuc"/>
</dbReference>
<keyword evidence="3 7" id="KW-0228">DNA excision</keyword>
<comment type="caution">
    <text evidence="10">The sequence shown here is derived from an EMBL/GenBank/DDBJ whole genome shotgun (WGS) entry which is preliminary data.</text>
</comment>
<dbReference type="SUPFAM" id="SSF46600">
    <property type="entry name" value="C-terminal UvrC-binding domain of UvrB"/>
    <property type="match status" value="1"/>
</dbReference>
<dbReference type="AlphaFoldDB" id="A1ZTX2"/>
<evidence type="ECO:0000256" key="6">
    <source>
        <dbReference type="ARBA" id="ARBA00023236"/>
    </source>
</evidence>
<evidence type="ECO:0000256" key="1">
    <source>
        <dbReference type="ARBA" id="ARBA00022490"/>
    </source>
</evidence>
<dbReference type="InterPro" id="IPR010994">
    <property type="entry name" value="RuvA_2-like"/>
</dbReference>
<dbReference type="InterPro" id="IPR001162">
    <property type="entry name" value="UvrC_RNase_H_dom"/>
</dbReference>
<sequence length="601" mass="69290">MSQIEATLKQLPTNAGVYKFFDKNNVLLYVGKAKNLKNRVNSYFNKSAQHNRKTINLVKQIAHVDYTVVNSEFDALLLENNLIKNYQPKYNILLKDDKTYPYILITNEPFPKLVVTRKLEKNKGRFYGPFTNLKAMNAIVELIRELYTIRTCNLHLSKENIQQNKFKLCLEYHLGNCQAPCEGLQSEEDYLKDLEHAKHIMKGNIHIVKTYLKEQMLAYAEKLEFEKAESQKQKLASLDKFQSKSLVVNPNKVIDTDVFSIISDENYSYVNFLKIKNGAIIHTQSIEIAKKLDETEEEILTLVAFNLRDTIGSNAPEIITNLPLNISDDRFTNTIPKIGDKKKLLSLSQKNVLYYKKEKIQQRLLRQGKDKSRVVLEELQQVLRMKELPRHIECFDNSNIQGIYPVASMVFFRNGFPYKKGYRHFNIKTVVGPDDFASMKEIVHRRYKRLLYEKAELPQLIVIDGGKGQLSAACEALKELDLYGEITIIGIAKKLEEIYFPEDSIPLHISKKSPALKLLQKVRDEAHRFAIEFHRNKRSNDSLHSELEAIEGVGEKTITSLLRHFKTVNNVAQASTQEIAKVVGKAKANLIRAYFESKEQE</sequence>
<dbReference type="NCBIfam" id="TIGR00194">
    <property type="entry name" value="uvrC"/>
    <property type="match status" value="1"/>
</dbReference>
<feature type="domain" description="GIY-YIG" evidence="8">
    <location>
        <begin position="13"/>
        <end position="92"/>
    </location>
</feature>
<dbReference type="Pfam" id="PF14520">
    <property type="entry name" value="HHH_5"/>
    <property type="match status" value="1"/>
</dbReference>
<gene>
    <name evidence="7" type="primary">uvrC</name>
    <name evidence="10" type="ORF">M23134_02556</name>
</gene>
<evidence type="ECO:0000256" key="3">
    <source>
        <dbReference type="ARBA" id="ARBA00022769"/>
    </source>
</evidence>
<dbReference type="PANTHER" id="PTHR30562">
    <property type="entry name" value="UVRC/OXIDOREDUCTASE"/>
    <property type="match status" value="1"/>
</dbReference>
<evidence type="ECO:0000256" key="7">
    <source>
        <dbReference type="HAMAP-Rule" id="MF_00203"/>
    </source>
</evidence>
<feature type="domain" description="UvrC family homology region profile" evidence="9">
    <location>
        <begin position="262"/>
        <end position="477"/>
    </location>
</feature>
<name>A1ZTX2_MICM2</name>
<keyword evidence="6 7" id="KW-0742">SOS response</keyword>
<dbReference type="Pfam" id="PF08459">
    <property type="entry name" value="UvrC_RNaseH_dom"/>
    <property type="match status" value="1"/>
</dbReference>
<keyword evidence="1 7" id="KW-0963">Cytoplasm</keyword>
<dbReference type="InterPro" id="IPR038476">
    <property type="entry name" value="UvrC_RNase_H_dom_sf"/>
</dbReference>
<dbReference type="GO" id="GO:0003677">
    <property type="term" value="F:DNA binding"/>
    <property type="evidence" value="ECO:0007669"/>
    <property type="project" value="UniProtKB-UniRule"/>
</dbReference>
<dbReference type="RefSeq" id="WP_002701463.1">
    <property type="nucleotide sequence ID" value="NZ_AAWS01000037.1"/>
</dbReference>
<evidence type="ECO:0000259" key="8">
    <source>
        <dbReference type="PROSITE" id="PS50164"/>
    </source>
</evidence>
<dbReference type="PANTHER" id="PTHR30562:SF1">
    <property type="entry name" value="UVRABC SYSTEM PROTEIN C"/>
    <property type="match status" value="1"/>
</dbReference>
<evidence type="ECO:0000313" key="11">
    <source>
        <dbReference type="Proteomes" id="UP000004095"/>
    </source>
</evidence>
<proteinExistence type="inferred from homology"/>
<dbReference type="InterPro" id="IPR035901">
    <property type="entry name" value="GIY-YIG_endonuc_sf"/>
</dbReference>
<organism evidence="10 11">
    <name type="scientific">Microscilla marina ATCC 23134</name>
    <dbReference type="NCBI Taxonomy" id="313606"/>
    <lineage>
        <taxon>Bacteria</taxon>
        <taxon>Pseudomonadati</taxon>
        <taxon>Bacteroidota</taxon>
        <taxon>Cytophagia</taxon>
        <taxon>Cytophagales</taxon>
        <taxon>Microscillaceae</taxon>
        <taxon>Microscilla</taxon>
    </lineage>
</organism>
<keyword evidence="11" id="KW-1185">Reference proteome</keyword>
<dbReference type="SMART" id="SM00465">
    <property type="entry name" value="GIYc"/>
    <property type="match status" value="1"/>
</dbReference>
<comment type="similarity">
    <text evidence="7">Belongs to the UvrC family.</text>
</comment>
<dbReference type="PROSITE" id="PS50165">
    <property type="entry name" value="UVRC"/>
    <property type="match status" value="1"/>
</dbReference>
<protein>
    <recommendedName>
        <fullName evidence="7">UvrABC system protein C</fullName>
        <shortName evidence="7">Protein UvrC</shortName>
    </recommendedName>
    <alternativeName>
        <fullName evidence="7">Excinuclease ABC subunit C</fullName>
    </alternativeName>
</protein>
<evidence type="ECO:0000259" key="9">
    <source>
        <dbReference type="PROSITE" id="PS50165"/>
    </source>
</evidence>
<dbReference type="GO" id="GO:0009381">
    <property type="term" value="F:excinuclease ABC activity"/>
    <property type="evidence" value="ECO:0007669"/>
    <property type="project" value="UniProtKB-UniRule"/>
</dbReference>